<name>A0A1U6JEJ0_9CLOT</name>
<dbReference type="Proteomes" id="UP000190476">
    <property type="component" value="Chromosome I"/>
</dbReference>
<keyword evidence="1" id="KW-0378">Hydrolase</keyword>
<protein>
    <submittedName>
        <fullName evidence="1">Putative acyl-CoA hydrolase</fullName>
    </submittedName>
</protein>
<dbReference type="EMBL" id="LT799839">
    <property type="protein sequence ID" value="SLK18726.1"/>
    <property type="molecule type" value="Genomic_DNA"/>
</dbReference>
<sequence>MVLLRIRGERFNTKPRINKGILGGNKMSFVKPEKNYETKIRYRMSSRDVYYGGGIVNGARSITILGDVAEKLMCEVYGNFGKCMELEHVRLHAPVYAGDYIEFIGRVVEVDGDVAKIECRSYKIAAIPKEPEFESSIEIYEDPTLSASFVGYFKSR</sequence>
<evidence type="ECO:0000313" key="2">
    <source>
        <dbReference type="Proteomes" id="UP000190476"/>
    </source>
</evidence>
<accession>A0A1U6JEJ0</accession>
<proteinExistence type="predicted"/>
<dbReference type="AlphaFoldDB" id="A0A1U6JEJ0"/>
<dbReference type="Gene3D" id="3.10.129.10">
    <property type="entry name" value="Hotdog Thioesterase"/>
    <property type="match status" value="1"/>
</dbReference>
<dbReference type="CDD" id="cd03440">
    <property type="entry name" value="hot_dog"/>
    <property type="match status" value="1"/>
</dbReference>
<dbReference type="InterPro" id="IPR029069">
    <property type="entry name" value="HotDog_dom_sf"/>
</dbReference>
<gene>
    <name evidence="1" type="ORF">CCH01_15390</name>
</gene>
<keyword evidence="2" id="KW-1185">Reference proteome</keyword>
<organism evidence="1 2">
    <name type="scientific">Clostridium chauvoei JF4335</name>
    <dbReference type="NCBI Taxonomy" id="1351755"/>
    <lineage>
        <taxon>Bacteria</taxon>
        <taxon>Bacillati</taxon>
        <taxon>Bacillota</taxon>
        <taxon>Clostridia</taxon>
        <taxon>Eubacteriales</taxon>
        <taxon>Clostridiaceae</taxon>
        <taxon>Clostridium</taxon>
    </lineage>
</organism>
<dbReference type="STRING" id="1351755.CCH01_15390"/>
<evidence type="ECO:0000313" key="1">
    <source>
        <dbReference type="EMBL" id="SLK18726.1"/>
    </source>
</evidence>
<dbReference type="SUPFAM" id="SSF54637">
    <property type="entry name" value="Thioesterase/thiol ester dehydrase-isomerase"/>
    <property type="match status" value="1"/>
</dbReference>
<reference evidence="2" key="1">
    <citation type="submission" date="2017-03" db="EMBL/GenBank/DDBJ databases">
        <authorList>
            <person name="Falquet L."/>
            <person name="Falquet L."/>
        </authorList>
    </citation>
    <scope>NUCLEOTIDE SEQUENCE [LARGE SCALE GENOMIC DNA]</scope>
</reference>
<dbReference type="GO" id="GO:0016787">
    <property type="term" value="F:hydrolase activity"/>
    <property type="evidence" value="ECO:0007669"/>
    <property type="project" value="UniProtKB-KW"/>
</dbReference>